<protein>
    <recommendedName>
        <fullName evidence="4">NADH dehydrogenase subunit 6</fullName>
    </recommendedName>
</protein>
<feature type="transmembrane region" description="Helical" evidence="1">
    <location>
        <begin position="52"/>
        <end position="67"/>
    </location>
</feature>
<dbReference type="RefSeq" id="WP_349205301.1">
    <property type="nucleotide sequence ID" value="NZ_JBBMFN010000073.1"/>
</dbReference>
<keyword evidence="1" id="KW-0472">Membrane</keyword>
<organism evidence="2 3">
    <name type="scientific">Niallia hominis</name>
    <dbReference type="NCBI Taxonomy" id="3133173"/>
    <lineage>
        <taxon>Bacteria</taxon>
        <taxon>Bacillati</taxon>
        <taxon>Bacillota</taxon>
        <taxon>Bacilli</taxon>
        <taxon>Bacillales</taxon>
        <taxon>Bacillaceae</taxon>
        <taxon>Niallia</taxon>
    </lineage>
</organism>
<keyword evidence="1" id="KW-1133">Transmembrane helix</keyword>
<evidence type="ECO:0000256" key="1">
    <source>
        <dbReference type="SAM" id="Phobius"/>
    </source>
</evidence>
<keyword evidence="3" id="KW-1185">Reference proteome</keyword>
<comment type="caution">
    <text evidence="2">The sequence shown here is derived from an EMBL/GenBank/DDBJ whole genome shotgun (WGS) entry which is preliminary data.</text>
</comment>
<sequence>MNLWIVVFILFVVIGLGLTLIGWNKKSILTMFFGLIFLMVPIFYTVPLLKHFVAFIPPIAMGIAYLAKKLNTA</sequence>
<feature type="transmembrane region" description="Helical" evidence="1">
    <location>
        <begin position="28"/>
        <end position="46"/>
    </location>
</feature>
<keyword evidence="1" id="KW-0812">Transmembrane</keyword>
<feature type="transmembrane region" description="Helical" evidence="1">
    <location>
        <begin position="6"/>
        <end position="23"/>
    </location>
</feature>
<evidence type="ECO:0000313" key="3">
    <source>
        <dbReference type="Proteomes" id="UP001465426"/>
    </source>
</evidence>
<proteinExistence type="predicted"/>
<dbReference type="Proteomes" id="UP001465426">
    <property type="component" value="Unassembled WGS sequence"/>
</dbReference>
<name>A0ABV1F5E2_9BACI</name>
<accession>A0ABV1F5E2</accession>
<dbReference type="EMBL" id="JBBMFN010000073">
    <property type="protein sequence ID" value="MEQ2468020.1"/>
    <property type="molecule type" value="Genomic_DNA"/>
</dbReference>
<evidence type="ECO:0000313" key="2">
    <source>
        <dbReference type="EMBL" id="MEQ2468020.1"/>
    </source>
</evidence>
<reference evidence="2 3" key="1">
    <citation type="submission" date="2024-03" db="EMBL/GenBank/DDBJ databases">
        <title>Human intestinal bacterial collection.</title>
        <authorList>
            <person name="Pauvert C."/>
            <person name="Hitch T.C.A."/>
            <person name="Clavel T."/>
        </authorList>
    </citation>
    <scope>NUCLEOTIDE SEQUENCE [LARGE SCALE GENOMIC DNA]</scope>
    <source>
        <strain evidence="2 3">CLA-SR-H024</strain>
    </source>
</reference>
<gene>
    <name evidence="2" type="ORF">WMO63_20375</name>
</gene>
<evidence type="ECO:0008006" key="4">
    <source>
        <dbReference type="Google" id="ProtNLM"/>
    </source>
</evidence>